<dbReference type="InterPro" id="IPR037883">
    <property type="entry name" value="Knr4/Smi1-like_sf"/>
</dbReference>
<dbReference type="RefSeq" id="WP_324768529.1">
    <property type="nucleotide sequence ID" value="NZ_BAAATS010000012.1"/>
</dbReference>
<evidence type="ECO:0000313" key="2">
    <source>
        <dbReference type="EMBL" id="MEB3961281.1"/>
    </source>
</evidence>
<dbReference type="SUPFAM" id="SSF160631">
    <property type="entry name" value="SMI1/KNR4-like"/>
    <property type="match status" value="1"/>
</dbReference>
<evidence type="ECO:0000259" key="1">
    <source>
        <dbReference type="SMART" id="SM00860"/>
    </source>
</evidence>
<protein>
    <submittedName>
        <fullName evidence="2">DUF6461 domain-containing protein</fullName>
    </submittedName>
</protein>
<dbReference type="SMART" id="SM00860">
    <property type="entry name" value="SMI1_KNR4"/>
    <property type="match status" value="1"/>
</dbReference>
<sequence>MSEAERVHRAWDRIEAWMRDHAPTALAGLRPPAEASQVAEIERELGLTLPPGLVASLARHDGVASGGGQLAFPGGDRPMSAAEILKDARMARDLWDDGSEDGEQILDGDYWHRQYLMVAAQANVPDGLALDCRPGASFGEVGDHFKGEGTRFGHHGSYAELLTGLADALESGQPAGWPLKYVAVPFDGEMSWESAPKPPTEPVSLFEEAARARTPAPVEPVGGELAPVAEDGWAGEYRSFCLTFVHGVSTGELLHGYGALDGAFTGRTRTEAFEDRGRWTNCFLPIVRAGYAGEWAFGIEEGHQEGLRDEVLRRLSRGTRAVALRHRGATQLSYYEDGRLVTGFDTSRDHLMPGEADPHDIFPGLPGPRRVPAPPLGRPPLGRPLGALIMGLQSAENVRPDLRQVCDAVAAALGIDLAPDALGGALPSARILPLLAPIPGSSGPVGYGMGDRVDGADPGRLRTALIAQAALAAAETGLDRFPEVADALTEARTDPAPAPVADDSPLGIRLRTVVAEARGTHRAQSTDHGRERFRHQDFQDWQDREAVGTALRALRELPALKAAPHVVGRRKDPYWRTRFVADLEGG</sequence>
<feature type="domain" description="Knr4/Smi1-like" evidence="1">
    <location>
        <begin position="32"/>
        <end position="164"/>
    </location>
</feature>
<dbReference type="Pfam" id="PF20062">
    <property type="entry name" value="DUF6461"/>
    <property type="match status" value="1"/>
</dbReference>
<accession>A0ABU6CAQ9</accession>
<gene>
    <name evidence="2" type="ORF">OKJ48_13645</name>
</gene>
<dbReference type="EMBL" id="JAOZYB010000086">
    <property type="protein sequence ID" value="MEB3961281.1"/>
    <property type="molecule type" value="Genomic_DNA"/>
</dbReference>
<dbReference type="Pfam" id="PF09346">
    <property type="entry name" value="SMI1_KNR4"/>
    <property type="match status" value="1"/>
</dbReference>
<proteinExistence type="predicted"/>
<organism evidence="2 3">
    <name type="scientific">Streptomyces kunmingensis</name>
    <dbReference type="NCBI Taxonomy" id="68225"/>
    <lineage>
        <taxon>Bacteria</taxon>
        <taxon>Bacillati</taxon>
        <taxon>Actinomycetota</taxon>
        <taxon>Actinomycetes</taxon>
        <taxon>Kitasatosporales</taxon>
        <taxon>Streptomycetaceae</taxon>
        <taxon>Streptomyces</taxon>
    </lineage>
</organism>
<dbReference type="InterPro" id="IPR018958">
    <property type="entry name" value="Knr4/Smi1-like_dom"/>
</dbReference>
<comment type="caution">
    <text evidence="2">The sequence shown here is derived from an EMBL/GenBank/DDBJ whole genome shotgun (WGS) entry which is preliminary data.</text>
</comment>
<reference evidence="2 3" key="1">
    <citation type="submission" date="2022-10" db="EMBL/GenBank/DDBJ databases">
        <authorList>
            <person name="Xie J."/>
            <person name="Shen N."/>
        </authorList>
    </citation>
    <scope>NUCLEOTIDE SEQUENCE [LARGE SCALE GENOMIC DNA]</scope>
    <source>
        <strain evidence="2 3">DSM 41681</strain>
    </source>
</reference>
<dbReference type="InterPro" id="IPR045592">
    <property type="entry name" value="DUF6461"/>
</dbReference>
<dbReference type="Proteomes" id="UP001352223">
    <property type="component" value="Unassembled WGS sequence"/>
</dbReference>
<keyword evidence="3" id="KW-1185">Reference proteome</keyword>
<name>A0ABU6CAQ9_9ACTN</name>
<evidence type="ECO:0000313" key="3">
    <source>
        <dbReference type="Proteomes" id="UP001352223"/>
    </source>
</evidence>